<dbReference type="EMBL" id="VHII01000015">
    <property type="protein sequence ID" value="KAF1380101.1"/>
    <property type="molecule type" value="Genomic_DNA"/>
</dbReference>
<accession>A0A6A5DY78</accession>
<evidence type="ECO:0000313" key="6">
    <source>
        <dbReference type="EMBL" id="KAF1380101.1"/>
    </source>
</evidence>
<dbReference type="AlphaFoldDB" id="A0A6A5DY78"/>
<keyword evidence="4" id="KW-1053">Target membrane</keyword>
<keyword evidence="7" id="KW-1185">Reference proteome</keyword>
<dbReference type="PANTHER" id="PTHR40388:SF2">
    <property type="entry name" value="ACTINOPORIN-LIKE PROTEIN"/>
    <property type="match status" value="1"/>
</dbReference>
<gene>
    <name evidence="6" type="ORF">PFLUV_G00182990</name>
</gene>
<dbReference type="GO" id="GO:0044218">
    <property type="term" value="C:other organism cell membrane"/>
    <property type="evidence" value="ECO:0007669"/>
    <property type="project" value="UniProtKB-KW"/>
</dbReference>
<dbReference type="InterPro" id="IPR050677">
    <property type="entry name" value="Actinoporin_PFT"/>
</dbReference>
<organism evidence="6 7">
    <name type="scientific">Perca fluviatilis</name>
    <name type="common">European perch</name>
    <dbReference type="NCBI Taxonomy" id="8168"/>
    <lineage>
        <taxon>Eukaryota</taxon>
        <taxon>Metazoa</taxon>
        <taxon>Chordata</taxon>
        <taxon>Craniata</taxon>
        <taxon>Vertebrata</taxon>
        <taxon>Euteleostomi</taxon>
        <taxon>Actinopterygii</taxon>
        <taxon>Neopterygii</taxon>
        <taxon>Teleostei</taxon>
        <taxon>Neoteleostei</taxon>
        <taxon>Acanthomorphata</taxon>
        <taxon>Eupercaria</taxon>
        <taxon>Perciformes</taxon>
        <taxon>Percoidei</taxon>
        <taxon>Percidae</taxon>
        <taxon>Percinae</taxon>
        <taxon>Perca</taxon>
    </lineage>
</organism>
<dbReference type="Gene3D" id="2.60.270.20">
    <property type="entry name" value="Cytolysin/lectin"/>
    <property type="match status" value="1"/>
</dbReference>
<dbReference type="InterPro" id="IPR009104">
    <property type="entry name" value="Anemon_actinoporin-like"/>
</dbReference>
<comment type="subcellular location">
    <subcellularLocation>
        <location evidence="2">Nematocyst</location>
    </subcellularLocation>
    <subcellularLocation>
        <location evidence="1">Target cell membrane</location>
    </subcellularLocation>
</comment>
<dbReference type="OrthoDB" id="8495133at2759"/>
<evidence type="ECO:0000256" key="3">
    <source>
        <dbReference type="ARBA" id="ARBA00022537"/>
    </source>
</evidence>
<dbReference type="Proteomes" id="UP000465112">
    <property type="component" value="Chromosome 15"/>
</dbReference>
<evidence type="ECO:0000256" key="1">
    <source>
        <dbReference type="ARBA" id="ARBA00004175"/>
    </source>
</evidence>
<name>A0A6A5DY78_PERFL</name>
<keyword evidence="5" id="KW-0166">Nematocyst</keyword>
<comment type="caution">
    <text evidence="6">The sequence shown here is derived from an EMBL/GenBank/DDBJ whole genome shotgun (WGS) entry which is preliminary data.</text>
</comment>
<keyword evidence="4" id="KW-0472">Membrane</keyword>
<sequence>MSDSEETAAHVETASTDTGAVISVGDDTIGIITWRQCYITVINNCSEDTLCNPCQYTQSGRCTQIPPPQIGPQSSGSALFTKTPYTARGSVGVMTYDLQDSTEKIAVMFSVPYDYSRSSNVYAVGIFDKSQECNYDLYYKMYYDPPTTFVRGEAKGPSLTYKGDHVTIVATMTDLYETVINVEVRHN</sequence>
<dbReference type="SUPFAM" id="SSF63724">
    <property type="entry name" value="Cytolysin/lectin"/>
    <property type="match status" value="1"/>
</dbReference>
<proteinExistence type="predicted"/>
<dbReference type="InterPro" id="IPR015926">
    <property type="entry name" value="Cytolysin/lectin"/>
</dbReference>
<dbReference type="GO" id="GO:0046931">
    <property type="term" value="P:pore complex assembly"/>
    <property type="evidence" value="ECO:0007669"/>
    <property type="project" value="InterPro"/>
</dbReference>
<dbReference type="GO" id="GO:0006812">
    <property type="term" value="P:monoatomic cation transport"/>
    <property type="evidence" value="ECO:0007669"/>
    <property type="project" value="InterPro"/>
</dbReference>
<dbReference type="GO" id="GO:0042151">
    <property type="term" value="C:nematocyst"/>
    <property type="evidence" value="ECO:0007669"/>
    <property type="project" value="UniProtKB-SubCell"/>
</dbReference>
<dbReference type="GO" id="GO:0015267">
    <property type="term" value="F:channel activity"/>
    <property type="evidence" value="ECO:0007669"/>
    <property type="project" value="InterPro"/>
</dbReference>
<evidence type="ECO:0000256" key="2">
    <source>
        <dbReference type="ARBA" id="ARBA00004532"/>
    </source>
</evidence>
<dbReference type="Pfam" id="PF06369">
    <property type="entry name" value="Anemone_cytotox"/>
    <property type="match status" value="1"/>
</dbReference>
<dbReference type="GO" id="GO:0046930">
    <property type="term" value="C:pore complex"/>
    <property type="evidence" value="ECO:0007669"/>
    <property type="project" value="InterPro"/>
</dbReference>
<dbReference type="GO" id="GO:0051715">
    <property type="term" value="P:cytolysis in another organism"/>
    <property type="evidence" value="ECO:0007669"/>
    <property type="project" value="InterPro"/>
</dbReference>
<keyword evidence="3" id="KW-1052">Target cell membrane</keyword>
<reference evidence="6 7" key="1">
    <citation type="submission" date="2019-06" db="EMBL/GenBank/DDBJ databases">
        <title>A chromosome-scale genome assembly of the European perch, Perca fluviatilis.</title>
        <authorList>
            <person name="Roques C."/>
            <person name="Zahm M."/>
            <person name="Cabau C."/>
            <person name="Klopp C."/>
            <person name="Bouchez O."/>
            <person name="Donnadieu C."/>
            <person name="Kuhl H."/>
            <person name="Gislard M."/>
            <person name="Guendouz S."/>
            <person name="Journot L."/>
            <person name="Haffray P."/>
            <person name="Bestin A."/>
            <person name="Morvezen R."/>
            <person name="Feron R."/>
            <person name="Wen M."/>
            <person name="Jouanno E."/>
            <person name="Herpin A."/>
            <person name="Schartl M."/>
            <person name="Postlethwait J."/>
            <person name="Schaerlinger B."/>
            <person name="Chardard D."/>
            <person name="Lecocq T."/>
            <person name="Poncet C."/>
            <person name="Jaffrelo L."/>
            <person name="Lampietro C."/>
            <person name="Guiguen Y."/>
        </authorList>
    </citation>
    <scope>NUCLEOTIDE SEQUENCE [LARGE SCALE GENOMIC DNA]</scope>
    <source>
        <tissue evidence="6">Blood</tissue>
    </source>
</reference>
<evidence type="ECO:0000256" key="4">
    <source>
        <dbReference type="ARBA" id="ARBA00023298"/>
    </source>
</evidence>
<evidence type="ECO:0000256" key="5">
    <source>
        <dbReference type="ARBA" id="ARBA00023331"/>
    </source>
</evidence>
<dbReference type="PANTHER" id="PTHR40388">
    <property type="entry name" value="BRYOPORIN"/>
    <property type="match status" value="1"/>
</dbReference>
<protein>
    <submittedName>
        <fullName evidence="6">Uncharacterized protein</fullName>
    </submittedName>
</protein>
<evidence type="ECO:0000313" key="7">
    <source>
        <dbReference type="Proteomes" id="UP000465112"/>
    </source>
</evidence>